<dbReference type="GO" id="GO:0003723">
    <property type="term" value="F:RNA binding"/>
    <property type="evidence" value="ECO:0007669"/>
    <property type="project" value="UniProtKB-KW"/>
</dbReference>
<dbReference type="Gene3D" id="3.40.50.150">
    <property type="entry name" value="Vaccinia Virus protein VP39"/>
    <property type="match status" value="1"/>
</dbReference>
<proteinExistence type="predicted"/>
<dbReference type="InterPro" id="IPR039753">
    <property type="entry name" value="RG7MT1"/>
</dbReference>
<dbReference type="EC" id="2.1.1.56" evidence="1"/>
<dbReference type="AlphaFoldDB" id="A0A6C0I1C4"/>
<reference evidence="7" key="1">
    <citation type="journal article" date="2020" name="Nature">
        <title>Giant virus diversity and host interactions through global metagenomics.</title>
        <authorList>
            <person name="Schulz F."/>
            <person name="Roux S."/>
            <person name="Paez-Espino D."/>
            <person name="Jungbluth S."/>
            <person name="Walsh D.A."/>
            <person name="Denef V.J."/>
            <person name="McMahon K.D."/>
            <person name="Konstantinidis K.T."/>
            <person name="Eloe-Fadrosh E.A."/>
            <person name="Kyrpides N.C."/>
            <person name="Woyke T."/>
        </authorList>
    </citation>
    <scope>NUCLEOTIDE SEQUENCE</scope>
    <source>
        <strain evidence="7">GVMAG-M-3300023184-186</strain>
    </source>
</reference>
<dbReference type="Pfam" id="PF01331">
    <property type="entry name" value="mRNA_cap_enzyme"/>
    <property type="match status" value="1"/>
</dbReference>
<dbReference type="PANTHER" id="PTHR12189">
    <property type="entry name" value="MRNA GUANINE-7- METHYLTRANSFERASE"/>
    <property type="match status" value="1"/>
</dbReference>
<evidence type="ECO:0000256" key="5">
    <source>
        <dbReference type="ARBA" id="ARBA00022884"/>
    </source>
</evidence>
<protein>
    <recommendedName>
        <fullName evidence="1">mRNA (guanine-N(7))-methyltransferase</fullName>
        <ecNumber evidence="1">2.1.1.56</ecNumber>
    </recommendedName>
</protein>
<dbReference type="SUPFAM" id="SSF56091">
    <property type="entry name" value="DNA ligase/mRNA capping enzyme, catalytic domain"/>
    <property type="match status" value="1"/>
</dbReference>
<dbReference type="GO" id="GO:0005634">
    <property type="term" value="C:nucleus"/>
    <property type="evidence" value="ECO:0007669"/>
    <property type="project" value="TreeGrafter"/>
</dbReference>
<dbReference type="PANTHER" id="PTHR12189:SF2">
    <property type="entry name" value="MRNA CAP GUANINE-N7 METHYLTRANSFERASE"/>
    <property type="match status" value="1"/>
</dbReference>
<evidence type="ECO:0000256" key="4">
    <source>
        <dbReference type="ARBA" id="ARBA00022691"/>
    </source>
</evidence>
<evidence type="ECO:0000313" key="7">
    <source>
        <dbReference type="EMBL" id="QHT86569.1"/>
    </source>
</evidence>
<evidence type="ECO:0000256" key="1">
    <source>
        <dbReference type="ARBA" id="ARBA00011926"/>
    </source>
</evidence>
<accession>A0A6C0I1C4</accession>
<dbReference type="InterPro" id="IPR001339">
    <property type="entry name" value="mRNA_cap_enzyme_adenylation"/>
</dbReference>
<keyword evidence="5" id="KW-0694">RNA-binding</keyword>
<organism evidence="7">
    <name type="scientific">viral metagenome</name>
    <dbReference type="NCBI Taxonomy" id="1070528"/>
    <lineage>
        <taxon>unclassified sequences</taxon>
        <taxon>metagenomes</taxon>
        <taxon>organismal metagenomes</taxon>
    </lineage>
</organism>
<name>A0A6C0I1C4_9ZZZZ</name>
<dbReference type="Gene3D" id="3.30.470.30">
    <property type="entry name" value="DNA ligase/mRNA capping enzyme"/>
    <property type="match status" value="1"/>
</dbReference>
<dbReference type="InterPro" id="IPR004971">
    <property type="entry name" value="mRNA_G-N7_MeTrfase_dom"/>
</dbReference>
<dbReference type="PROSITE" id="PS51562">
    <property type="entry name" value="RNA_CAP0_MT"/>
    <property type="match status" value="1"/>
</dbReference>
<dbReference type="InterPro" id="IPR029063">
    <property type="entry name" value="SAM-dependent_MTases_sf"/>
</dbReference>
<sequence length="931" mass="107039">MKKTIADKTTLESTISTYRRKILTVKRDESIELEIRFENVKYMEFIAIKDFLLSGLNKNIDLDNKKITNMVTVLKENKKNIYSFMRRDITFNTLSDKTNTYMNKESLIVPPFRVINSSGLNYKVSLTSEKILSDPVAMSENAIVKAKSRLSIPIRLPSSESSDLQLVWTIDITIVREMSSNEAKKALKSIINSMFKEKTIEHFSSLLTSINLSEMLYKYEIEIEFLGVMSKDSDTLDNTPALLNIIRPNDVIAAADIILNIKNPEYKNVSQYQEEIYKIAQYIVHQPSKLIEFSQTGTLKRLLPQVIAITKNGYMSMYPPKNLFITDKADGKRCIAVVRNFTGILMTDKITKFAPITPITDPECELDTILDGELISIDGVDRFFAFDIIALTGINTSIEVFDKRLGYLEDGISILNKVFGDTFAQVKSIHLIENDDPEYLESIIKQAYELPKPYQKDGLIFIENEKPYELTISYKWKSTQDNTIDFLVKRCPRELLGKHPFIEKKDHKIYFLFVGINIYEMEKLSLKTCEYYTQIFGKNINENPTYIPIQFSPPDVPYAYIYQHPSAAASPDTLDNKIIEFRCKGDCIAAGGGALFVDWEIVKIRDDRAPDANYYGNHIFTAEDIWLNYINPFSINELWEKDHEQYFQTIKGKQYDAMVKVINFVKGERIQALSHATWILDIGAGKGQDLGRYFNAGVRNLIALDQDRSALTTLIERRKQFIKQSKHKGSRKGSMTSVYIILSDINHEESSSIVDKCKRLGMGMCDAIVCNLAFHYFLGTSESISNFMTIAEETVAENGLICITCFCGESIHNLFKKLKISTGEKWELYENDILKYSIERRYSSSNLEYCGQKIGVLLPFSMGKYYEEYLVNVNAITKEFKKRGFKRESFETLDKVFARFSAKDHRTYSFLTENDKEYLSLYCEVVFKRVK</sequence>
<keyword evidence="3" id="KW-0808">Transferase</keyword>
<evidence type="ECO:0000256" key="2">
    <source>
        <dbReference type="ARBA" id="ARBA00022603"/>
    </source>
</evidence>
<evidence type="ECO:0000259" key="6">
    <source>
        <dbReference type="PROSITE" id="PS51562"/>
    </source>
</evidence>
<dbReference type="SUPFAM" id="SSF53335">
    <property type="entry name" value="S-adenosyl-L-methionine-dependent methyltransferases"/>
    <property type="match status" value="1"/>
</dbReference>
<keyword evidence="4" id="KW-0949">S-adenosyl-L-methionine</keyword>
<dbReference type="GO" id="GO:0004484">
    <property type="term" value="F:mRNA guanylyltransferase activity"/>
    <property type="evidence" value="ECO:0007669"/>
    <property type="project" value="InterPro"/>
</dbReference>
<dbReference type="GO" id="GO:0004482">
    <property type="term" value="F:mRNA 5'-cap (guanine-N7-)-methyltransferase activity"/>
    <property type="evidence" value="ECO:0007669"/>
    <property type="project" value="UniProtKB-EC"/>
</dbReference>
<keyword evidence="2" id="KW-0489">Methyltransferase</keyword>
<dbReference type="Pfam" id="PF03291">
    <property type="entry name" value="mRNA_G-N7_MeTrfase"/>
    <property type="match status" value="1"/>
</dbReference>
<dbReference type="GO" id="GO:0005524">
    <property type="term" value="F:ATP binding"/>
    <property type="evidence" value="ECO:0007669"/>
    <property type="project" value="InterPro"/>
</dbReference>
<dbReference type="EMBL" id="MN740071">
    <property type="protein sequence ID" value="QHT86569.1"/>
    <property type="molecule type" value="Genomic_DNA"/>
</dbReference>
<feature type="domain" description="MRNA cap 0 methyltransferase" evidence="6">
    <location>
        <begin position="653"/>
        <end position="930"/>
    </location>
</feature>
<evidence type="ECO:0000256" key="3">
    <source>
        <dbReference type="ARBA" id="ARBA00022679"/>
    </source>
</evidence>